<reference evidence="1" key="1">
    <citation type="submission" date="2019-12" db="EMBL/GenBank/DDBJ databases">
        <title>Genome sequencing and annotation of Brassica cretica.</title>
        <authorList>
            <person name="Studholme D.J."/>
            <person name="Sarris P."/>
        </authorList>
    </citation>
    <scope>NUCLEOTIDE SEQUENCE</scope>
    <source>
        <strain evidence="1">PFS-109/04</strain>
        <tissue evidence="1">Leaf</tissue>
    </source>
</reference>
<dbReference type="AlphaFoldDB" id="A0A8S9MY08"/>
<accession>A0A8S9MY08</accession>
<sequence length="118" mass="12926">MIIFLEGGIIFKISTQGLLYHHHCYSPPHHHCYSPPHHHTGAGKENQWCDIAASRVKRGAKVAEEDDNTGRRIGGGVRDGGSWKSIADGVTDSVFEALMVEDPEQTEEAEVELYGKGG</sequence>
<evidence type="ECO:0000313" key="1">
    <source>
        <dbReference type="EMBL" id="KAF3488046.1"/>
    </source>
</evidence>
<protein>
    <submittedName>
        <fullName evidence="1">Uncharacterized protein</fullName>
    </submittedName>
</protein>
<name>A0A8S9MY08_BRACR</name>
<organism evidence="1 2">
    <name type="scientific">Brassica cretica</name>
    <name type="common">Mustard</name>
    <dbReference type="NCBI Taxonomy" id="69181"/>
    <lineage>
        <taxon>Eukaryota</taxon>
        <taxon>Viridiplantae</taxon>
        <taxon>Streptophyta</taxon>
        <taxon>Embryophyta</taxon>
        <taxon>Tracheophyta</taxon>
        <taxon>Spermatophyta</taxon>
        <taxon>Magnoliopsida</taxon>
        <taxon>eudicotyledons</taxon>
        <taxon>Gunneridae</taxon>
        <taxon>Pentapetalae</taxon>
        <taxon>rosids</taxon>
        <taxon>malvids</taxon>
        <taxon>Brassicales</taxon>
        <taxon>Brassicaceae</taxon>
        <taxon>Brassiceae</taxon>
        <taxon>Brassica</taxon>
    </lineage>
</organism>
<gene>
    <name evidence="1" type="ORF">F2Q69_00052441</name>
</gene>
<dbReference type="EMBL" id="QGKX02002183">
    <property type="protein sequence ID" value="KAF3488046.1"/>
    <property type="molecule type" value="Genomic_DNA"/>
</dbReference>
<evidence type="ECO:0000313" key="2">
    <source>
        <dbReference type="Proteomes" id="UP000712600"/>
    </source>
</evidence>
<proteinExistence type="predicted"/>
<comment type="caution">
    <text evidence="1">The sequence shown here is derived from an EMBL/GenBank/DDBJ whole genome shotgun (WGS) entry which is preliminary data.</text>
</comment>
<dbReference type="Proteomes" id="UP000712600">
    <property type="component" value="Unassembled WGS sequence"/>
</dbReference>